<keyword evidence="2" id="KW-1185">Reference proteome</keyword>
<comment type="caution">
    <text evidence="1">The sequence shown here is derived from an EMBL/GenBank/DDBJ whole genome shotgun (WGS) entry which is preliminary data.</text>
</comment>
<gene>
    <name evidence="1" type="ORF">MYCIT1_LOCUS32922</name>
</gene>
<dbReference type="EMBL" id="CAVNYO010000444">
    <property type="protein sequence ID" value="CAK5281703.1"/>
    <property type="molecule type" value="Genomic_DNA"/>
</dbReference>
<reference evidence="1" key="1">
    <citation type="submission" date="2023-11" db="EMBL/GenBank/DDBJ databases">
        <authorList>
            <person name="De Vega J J."/>
            <person name="De Vega J J."/>
        </authorList>
    </citation>
    <scope>NUCLEOTIDE SEQUENCE</scope>
</reference>
<dbReference type="Proteomes" id="UP001295794">
    <property type="component" value="Unassembled WGS sequence"/>
</dbReference>
<dbReference type="AlphaFoldDB" id="A0AAD2HVU9"/>
<dbReference type="Gene3D" id="3.20.20.80">
    <property type="entry name" value="Glycosidases"/>
    <property type="match status" value="1"/>
</dbReference>
<evidence type="ECO:0008006" key="3">
    <source>
        <dbReference type="Google" id="ProtNLM"/>
    </source>
</evidence>
<proteinExistence type="predicted"/>
<dbReference type="GO" id="GO:0051118">
    <property type="term" value="F:glucan endo-1,3-alpha-glucosidase activity"/>
    <property type="evidence" value="ECO:0007669"/>
    <property type="project" value="InterPro"/>
</dbReference>
<protein>
    <recommendedName>
        <fullName evidence="3">Glycoside hydrolase family 71 protein</fullName>
    </recommendedName>
</protein>
<evidence type="ECO:0000313" key="1">
    <source>
        <dbReference type="EMBL" id="CAK5281703.1"/>
    </source>
</evidence>
<dbReference type="Pfam" id="PF03659">
    <property type="entry name" value="Glyco_hydro_71"/>
    <property type="match status" value="1"/>
</dbReference>
<dbReference type="InterPro" id="IPR005197">
    <property type="entry name" value="Glyco_hydro_71"/>
</dbReference>
<dbReference type="CDD" id="cd11577">
    <property type="entry name" value="GH71"/>
    <property type="match status" value="1"/>
</dbReference>
<evidence type="ECO:0000313" key="2">
    <source>
        <dbReference type="Proteomes" id="UP001295794"/>
    </source>
</evidence>
<name>A0AAD2HVU9_9AGAR</name>
<organism evidence="1 2">
    <name type="scientific">Mycena citricolor</name>
    <dbReference type="NCBI Taxonomy" id="2018698"/>
    <lineage>
        <taxon>Eukaryota</taxon>
        <taxon>Fungi</taxon>
        <taxon>Dikarya</taxon>
        <taxon>Basidiomycota</taxon>
        <taxon>Agaricomycotina</taxon>
        <taxon>Agaricomycetes</taxon>
        <taxon>Agaricomycetidae</taxon>
        <taxon>Agaricales</taxon>
        <taxon>Marasmiineae</taxon>
        <taxon>Mycenaceae</taxon>
        <taxon>Mycena</taxon>
    </lineage>
</organism>
<accession>A0AAD2HVU9</accession>
<sequence length="434" mass="49471">MSDAKRVFAHFMVGNTYPYKGTDWNADMTQAASHGIDGFVLNVGKEDWQFDQVARAFDAAAGLTQPFLLFLSFDMRWAPLLDALDRDRREYSSIPSSSVSDTDHLCRYLRAFGSHTKMYRHRGRVFVSTFAGENSKFGQVGGMNEAWTFARQEMENIVPIIFIPAFFIDPARYPDLPVIDGAFNWNGSWPNHLTPGHPRHETEYPRLDTDLHHVKSLSKRLFMASHYGPDTWNKNWIYRGDDWLFVRRWEDLVSRRDAIDIIQIISWNDYGESHYICPTVRGAQPNSEAWVDGFPHGAWLRLSAFFIRAFKNGVYPRIERDEIYVWGRPHTRSATAPDSVPRPANWELTDDVFWVLILSSGPGTVCLRSGENAPAFTSIGYGINKLSHPLDVGGSMLVTLEREGQIVAQCEAKGFCFTDRPAVYNFNAFTAMSQ</sequence>